<evidence type="ECO:0000313" key="2">
    <source>
        <dbReference type="Proteomes" id="UP000829398"/>
    </source>
</evidence>
<dbReference type="EMBL" id="CM039178">
    <property type="protein sequence ID" value="KAH9680939.1"/>
    <property type="molecule type" value="Genomic_DNA"/>
</dbReference>
<protein>
    <submittedName>
        <fullName evidence="1">F-box protein PP2-B11</fullName>
    </submittedName>
</protein>
<accession>A0ACB8I1N6</accession>
<proteinExistence type="predicted"/>
<dbReference type="Proteomes" id="UP000829398">
    <property type="component" value="Chromosome 9"/>
</dbReference>
<reference evidence="2" key="1">
    <citation type="journal article" date="2023" name="Hortic. Res.">
        <title>A chromosome-level phased genome enabling allele-level studies in sweet orange: a case study on citrus Huanglongbing tolerance.</title>
        <authorList>
            <person name="Wu B."/>
            <person name="Yu Q."/>
            <person name="Deng Z."/>
            <person name="Duan Y."/>
            <person name="Luo F."/>
            <person name="Gmitter F. Jr."/>
        </authorList>
    </citation>
    <scope>NUCLEOTIDE SEQUENCE [LARGE SCALE GENOMIC DNA]</scope>
    <source>
        <strain evidence="2">cv. Valencia</strain>
    </source>
</reference>
<organism evidence="1 2">
    <name type="scientific">Citrus sinensis</name>
    <name type="common">Sweet orange</name>
    <name type="synonym">Citrus aurantium var. sinensis</name>
    <dbReference type="NCBI Taxonomy" id="2711"/>
    <lineage>
        <taxon>Eukaryota</taxon>
        <taxon>Viridiplantae</taxon>
        <taxon>Streptophyta</taxon>
        <taxon>Embryophyta</taxon>
        <taxon>Tracheophyta</taxon>
        <taxon>Spermatophyta</taxon>
        <taxon>Magnoliopsida</taxon>
        <taxon>eudicotyledons</taxon>
        <taxon>Gunneridae</taxon>
        <taxon>Pentapetalae</taxon>
        <taxon>rosids</taxon>
        <taxon>malvids</taxon>
        <taxon>Sapindales</taxon>
        <taxon>Rutaceae</taxon>
        <taxon>Aurantioideae</taxon>
        <taxon>Citrus</taxon>
    </lineage>
</organism>
<sequence length="356" mass="40148">MDITIALPAECISNIISLTTPRDACRLSVVSPVFKSAADSDSVWENFLPSDYKQIISNSVSDSSLITSLSKKDLYFHLCRNPIIINNGTMSFALEPESGKKCYMVGTKGLSIAWGDEPNHWILTSLPESRFPEVAELKYVWWFDVKAMIETKVLSLRTNYASYLVFKFAESKYGFERRPVESGVYIEGCDNGLRRRLLLDPSRNMARLSQDRGDGWMEIEMGEFFNENGDDGMLRIQQVPENTIGVELSGVSSEDFNKTNLDLSFVKDNDQGPLEWIPYIHRILATVVDDFIIRGYVSSTNQLRIQIPTGRIFCGLITSISYPIQSLIHLSTPLCLRRIFIFIFVATASSSIVDLS</sequence>
<evidence type="ECO:0000313" key="1">
    <source>
        <dbReference type="EMBL" id="KAH9680939.1"/>
    </source>
</evidence>
<comment type="caution">
    <text evidence="1">The sequence shown here is derived from an EMBL/GenBank/DDBJ whole genome shotgun (WGS) entry which is preliminary data.</text>
</comment>
<gene>
    <name evidence="1" type="ORF">KPL71_026745</name>
</gene>
<keyword evidence="2" id="KW-1185">Reference proteome</keyword>
<name>A0ACB8I1N6_CITSI</name>